<feature type="compositionally biased region" description="Polar residues" evidence="1">
    <location>
        <begin position="16"/>
        <end position="26"/>
    </location>
</feature>
<protein>
    <recommendedName>
        <fullName evidence="3">DUF6594 domain-containing protein</fullName>
    </recommendedName>
</protein>
<keyword evidence="5" id="KW-1185">Reference proteome</keyword>
<feature type="transmembrane region" description="Helical" evidence="2">
    <location>
        <begin position="186"/>
        <end position="207"/>
    </location>
</feature>
<evidence type="ECO:0000259" key="3">
    <source>
        <dbReference type="Pfam" id="PF20237"/>
    </source>
</evidence>
<evidence type="ECO:0000256" key="2">
    <source>
        <dbReference type="SAM" id="Phobius"/>
    </source>
</evidence>
<reference evidence="4" key="1">
    <citation type="journal article" date="2023" name="Mol. Phylogenet. Evol.">
        <title>Genome-scale phylogeny and comparative genomics of the fungal order Sordariales.</title>
        <authorList>
            <person name="Hensen N."/>
            <person name="Bonometti L."/>
            <person name="Westerberg I."/>
            <person name="Brannstrom I.O."/>
            <person name="Guillou S."/>
            <person name="Cros-Aarteil S."/>
            <person name="Calhoun S."/>
            <person name="Haridas S."/>
            <person name="Kuo A."/>
            <person name="Mondo S."/>
            <person name="Pangilinan J."/>
            <person name="Riley R."/>
            <person name="LaButti K."/>
            <person name="Andreopoulos B."/>
            <person name="Lipzen A."/>
            <person name="Chen C."/>
            <person name="Yan M."/>
            <person name="Daum C."/>
            <person name="Ng V."/>
            <person name="Clum A."/>
            <person name="Steindorff A."/>
            <person name="Ohm R.A."/>
            <person name="Martin F."/>
            <person name="Silar P."/>
            <person name="Natvig D.O."/>
            <person name="Lalanne C."/>
            <person name="Gautier V."/>
            <person name="Ament-Velasquez S.L."/>
            <person name="Kruys A."/>
            <person name="Hutchinson M.I."/>
            <person name="Powell A.J."/>
            <person name="Barry K."/>
            <person name="Miller A.N."/>
            <person name="Grigoriev I.V."/>
            <person name="Debuchy R."/>
            <person name="Gladieux P."/>
            <person name="Hiltunen Thoren M."/>
            <person name="Johannesson H."/>
        </authorList>
    </citation>
    <scope>NUCLEOTIDE SEQUENCE</scope>
    <source>
        <strain evidence="4">CBS 990.96</strain>
    </source>
</reference>
<evidence type="ECO:0000313" key="4">
    <source>
        <dbReference type="EMBL" id="KAK4227134.1"/>
    </source>
</evidence>
<keyword evidence="2" id="KW-1133">Transmembrane helix</keyword>
<reference evidence="4" key="2">
    <citation type="submission" date="2023-05" db="EMBL/GenBank/DDBJ databases">
        <authorList>
            <consortium name="Lawrence Berkeley National Laboratory"/>
            <person name="Steindorff A."/>
            <person name="Hensen N."/>
            <person name="Bonometti L."/>
            <person name="Westerberg I."/>
            <person name="Brannstrom I.O."/>
            <person name="Guillou S."/>
            <person name="Cros-Aarteil S."/>
            <person name="Calhoun S."/>
            <person name="Haridas S."/>
            <person name="Kuo A."/>
            <person name="Mondo S."/>
            <person name="Pangilinan J."/>
            <person name="Riley R."/>
            <person name="Labutti K."/>
            <person name="Andreopoulos B."/>
            <person name="Lipzen A."/>
            <person name="Chen C."/>
            <person name="Yanf M."/>
            <person name="Daum C."/>
            <person name="Ng V."/>
            <person name="Clum A."/>
            <person name="Ohm R."/>
            <person name="Martin F."/>
            <person name="Silar P."/>
            <person name="Natvig D."/>
            <person name="Lalanne C."/>
            <person name="Gautier V."/>
            <person name="Ament-Velasquez S.L."/>
            <person name="Kruys A."/>
            <person name="Hutchinson M.I."/>
            <person name="Powell A.J."/>
            <person name="Barry K."/>
            <person name="Miller A.N."/>
            <person name="Grigoriev I.V."/>
            <person name="Debuchy R."/>
            <person name="Gladieux P."/>
            <person name="Thoren M.H."/>
            <person name="Johannesson H."/>
        </authorList>
    </citation>
    <scope>NUCLEOTIDE SEQUENCE</scope>
    <source>
        <strain evidence="4">CBS 990.96</strain>
    </source>
</reference>
<feature type="transmembrane region" description="Helical" evidence="2">
    <location>
        <begin position="151"/>
        <end position="174"/>
    </location>
</feature>
<evidence type="ECO:0000313" key="5">
    <source>
        <dbReference type="Proteomes" id="UP001301958"/>
    </source>
</evidence>
<feature type="domain" description="DUF6594" evidence="3">
    <location>
        <begin position="140"/>
        <end position="226"/>
    </location>
</feature>
<dbReference type="Proteomes" id="UP001301958">
    <property type="component" value="Unassembled WGS sequence"/>
</dbReference>
<gene>
    <name evidence="4" type="ORF">QBC38DRAFT_527177</name>
</gene>
<evidence type="ECO:0000256" key="1">
    <source>
        <dbReference type="SAM" id="MobiDB-lite"/>
    </source>
</evidence>
<comment type="caution">
    <text evidence="4">The sequence shown here is derived from an EMBL/GenBank/DDBJ whole genome shotgun (WGS) entry which is preliminary data.</text>
</comment>
<dbReference type="AlphaFoldDB" id="A0AAN7H474"/>
<keyword evidence="2" id="KW-0812">Transmembrane</keyword>
<dbReference type="InterPro" id="IPR046529">
    <property type="entry name" value="DUF6594"/>
</dbReference>
<sequence length="241" mass="27391">MSSTMAATAVEESGSDSRSVTQTKTPRSPDPGVNWNDFETWTWKQCKKDLVGTVSPWPFFARFYKEKGFDVNLAEAHRLYVLKLQARLTEHIGHWFQDNDLSFQHCTSGAVGLWVDDMHRYNIDDPTLPHRFTVNWNQEPGRIIPRKLDKFYFLIQHSTLNRLIVTVTGASFLIEPMWLMVVRPEVFLGVGSTSVFVLAFSLMMSYVLDKYIDILSSSAAYAAVLVVFVGLIIEGQTESLS</sequence>
<keyword evidence="2" id="KW-0472">Membrane</keyword>
<name>A0AAN7H474_9PEZI</name>
<dbReference type="EMBL" id="MU865335">
    <property type="protein sequence ID" value="KAK4227134.1"/>
    <property type="molecule type" value="Genomic_DNA"/>
</dbReference>
<organism evidence="4 5">
    <name type="scientific">Podospora fimiseda</name>
    <dbReference type="NCBI Taxonomy" id="252190"/>
    <lineage>
        <taxon>Eukaryota</taxon>
        <taxon>Fungi</taxon>
        <taxon>Dikarya</taxon>
        <taxon>Ascomycota</taxon>
        <taxon>Pezizomycotina</taxon>
        <taxon>Sordariomycetes</taxon>
        <taxon>Sordariomycetidae</taxon>
        <taxon>Sordariales</taxon>
        <taxon>Podosporaceae</taxon>
        <taxon>Podospora</taxon>
    </lineage>
</organism>
<feature type="transmembrane region" description="Helical" evidence="2">
    <location>
        <begin position="214"/>
        <end position="233"/>
    </location>
</feature>
<proteinExistence type="predicted"/>
<accession>A0AAN7H474</accession>
<dbReference type="Pfam" id="PF20237">
    <property type="entry name" value="DUF6594"/>
    <property type="match status" value="1"/>
</dbReference>
<feature type="region of interest" description="Disordered" evidence="1">
    <location>
        <begin position="1"/>
        <end position="33"/>
    </location>
</feature>